<organism evidence="2 3">
    <name type="scientific">Uliginosibacterium aquaticum</name>
    <dbReference type="NCBI Taxonomy" id="2731212"/>
    <lineage>
        <taxon>Bacteria</taxon>
        <taxon>Pseudomonadati</taxon>
        <taxon>Pseudomonadota</taxon>
        <taxon>Betaproteobacteria</taxon>
        <taxon>Rhodocyclales</taxon>
        <taxon>Zoogloeaceae</taxon>
        <taxon>Uliginosibacterium</taxon>
    </lineage>
</organism>
<protein>
    <submittedName>
        <fullName evidence="2">DnaA regulatory inactivator Hda</fullName>
    </submittedName>
</protein>
<dbReference type="PANTHER" id="PTHR30050:SF5">
    <property type="entry name" value="DNAA REGULATORY INACTIVATOR HDA"/>
    <property type="match status" value="1"/>
</dbReference>
<dbReference type="InterPro" id="IPR055199">
    <property type="entry name" value="Hda_lid"/>
</dbReference>
<evidence type="ECO:0000313" key="3">
    <source>
        <dbReference type="Proteomes" id="UP000778523"/>
    </source>
</evidence>
<keyword evidence="3" id="KW-1185">Reference proteome</keyword>
<dbReference type="Proteomes" id="UP000778523">
    <property type="component" value="Unassembled WGS sequence"/>
</dbReference>
<dbReference type="RefSeq" id="WP_170023302.1">
    <property type="nucleotide sequence ID" value="NZ_JABCSC020000007.1"/>
</dbReference>
<sequence length="237" mass="25929">MSALPSPYPTHQLTLDVRPRVPATLENFVAGDNEALLLALRRQLGARDGSWFYLWGAAGSGRSHLLQAAVAESAAAGRPACYLDATQGDTLQMEDGLLAALDDVDQLDADGQAALFRALIQAREAQGSLILAGKLPPQHLALREDVRTRIGQALIFEIQPLDDDAKGALLMQHAMARGMLLPADVIEYLLRHGRRDTHWLMEVLDALDDASLSQSRPLTLPLLREVLREDCEPELPF</sequence>
<dbReference type="SUPFAM" id="SSF52540">
    <property type="entry name" value="P-loop containing nucleoside triphosphate hydrolases"/>
    <property type="match status" value="1"/>
</dbReference>
<evidence type="ECO:0000259" key="1">
    <source>
        <dbReference type="Pfam" id="PF22688"/>
    </source>
</evidence>
<dbReference type="Gene3D" id="3.40.50.300">
    <property type="entry name" value="P-loop containing nucleotide triphosphate hydrolases"/>
    <property type="match status" value="1"/>
</dbReference>
<reference evidence="2 3" key="1">
    <citation type="submission" date="2020-06" db="EMBL/GenBank/DDBJ databases">
        <title>Draft genome of Uliginosibacterium sp. IMCC34675.</title>
        <authorList>
            <person name="Song J."/>
        </authorList>
    </citation>
    <scope>NUCLEOTIDE SEQUENCE [LARGE SCALE GENOMIC DNA]</scope>
    <source>
        <strain evidence="2 3">IMCC34675</strain>
    </source>
</reference>
<dbReference type="PANTHER" id="PTHR30050">
    <property type="entry name" value="CHROMOSOMAL REPLICATION INITIATOR PROTEIN DNAA"/>
    <property type="match status" value="1"/>
</dbReference>
<dbReference type="InterPro" id="IPR027417">
    <property type="entry name" value="P-loop_NTPase"/>
</dbReference>
<accession>A0ABX2IJW2</accession>
<dbReference type="InterPro" id="IPR017788">
    <property type="entry name" value="Hda"/>
</dbReference>
<gene>
    <name evidence="2" type="primary">hda</name>
    <name evidence="2" type="ORF">HJ583_018540</name>
</gene>
<dbReference type="Gene3D" id="1.10.8.60">
    <property type="match status" value="1"/>
</dbReference>
<dbReference type="Pfam" id="PF22688">
    <property type="entry name" value="Hda_lid"/>
    <property type="match status" value="1"/>
</dbReference>
<name>A0ABX2IJW2_9RHOO</name>
<evidence type="ECO:0000313" key="2">
    <source>
        <dbReference type="EMBL" id="NSL57035.1"/>
    </source>
</evidence>
<proteinExistence type="predicted"/>
<feature type="domain" description="Hda lid" evidence="1">
    <location>
        <begin position="163"/>
        <end position="227"/>
    </location>
</feature>
<dbReference type="EMBL" id="JABCSC020000007">
    <property type="protein sequence ID" value="NSL57035.1"/>
    <property type="molecule type" value="Genomic_DNA"/>
</dbReference>
<comment type="caution">
    <text evidence="2">The sequence shown here is derived from an EMBL/GenBank/DDBJ whole genome shotgun (WGS) entry which is preliminary data.</text>
</comment>
<dbReference type="NCBIfam" id="TIGR03420">
    <property type="entry name" value="DnaA_homol_Hda"/>
    <property type="match status" value="1"/>
</dbReference>